<accession>A0A066XSB8</accession>
<dbReference type="STRING" id="1173701.A0A066XSB8"/>
<dbReference type="Proteomes" id="UP000027238">
    <property type="component" value="Unassembled WGS sequence"/>
</dbReference>
<evidence type="ECO:0000313" key="1">
    <source>
        <dbReference type="EMBL" id="KDN70604.1"/>
    </source>
</evidence>
<comment type="caution">
    <text evidence="1">The sequence shown here is derived from an EMBL/GenBank/DDBJ whole genome shotgun (WGS) entry which is preliminary data.</text>
</comment>
<reference evidence="2" key="1">
    <citation type="journal article" date="2014" name="Genome Announc.">
        <title>Draft genome sequence of Colletotrichum sublineola, a destructive pathogen of cultivated sorghum.</title>
        <authorList>
            <person name="Baroncelli R."/>
            <person name="Sanz-Martin J.M."/>
            <person name="Rech G.E."/>
            <person name="Sukno S.A."/>
            <person name="Thon M.R."/>
        </authorList>
    </citation>
    <scope>NUCLEOTIDE SEQUENCE [LARGE SCALE GENOMIC DNA]</scope>
    <source>
        <strain evidence="2">TX430BB</strain>
    </source>
</reference>
<proteinExistence type="predicted"/>
<keyword evidence="2" id="KW-1185">Reference proteome</keyword>
<dbReference type="eggNOG" id="ENOG502T5VR">
    <property type="taxonomic scope" value="Eukaryota"/>
</dbReference>
<dbReference type="InterPro" id="IPR027417">
    <property type="entry name" value="P-loop_NTPase"/>
</dbReference>
<dbReference type="AlphaFoldDB" id="A0A066XSB8"/>
<organism evidence="1 2">
    <name type="scientific">Colletotrichum sublineola</name>
    <name type="common">Sorghum anthracnose fungus</name>
    <dbReference type="NCBI Taxonomy" id="1173701"/>
    <lineage>
        <taxon>Eukaryota</taxon>
        <taxon>Fungi</taxon>
        <taxon>Dikarya</taxon>
        <taxon>Ascomycota</taxon>
        <taxon>Pezizomycotina</taxon>
        <taxon>Sordariomycetes</taxon>
        <taxon>Hypocreomycetidae</taxon>
        <taxon>Glomerellales</taxon>
        <taxon>Glomerellaceae</taxon>
        <taxon>Colletotrichum</taxon>
        <taxon>Colletotrichum graminicola species complex</taxon>
    </lineage>
</organism>
<protein>
    <submittedName>
        <fullName evidence="1">Putative TPR domain-containing protein</fullName>
    </submittedName>
</protein>
<evidence type="ECO:0000313" key="2">
    <source>
        <dbReference type="Proteomes" id="UP000027238"/>
    </source>
</evidence>
<sequence>MDPPMAFNGPLQGHSVVAGMSVSGGTTNLHFHRANNHTRDAPVRLLPFSRNEDVVIRPSIFSQLGELLPATEACSAALWGLGGSGKTQVALE</sequence>
<dbReference type="EMBL" id="JMSE01000325">
    <property type="protein sequence ID" value="KDN70604.1"/>
    <property type="molecule type" value="Genomic_DNA"/>
</dbReference>
<dbReference type="HOGENOM" id="CLU_2687676_0_0_1"/>
<dbReference type="SUPFAM" id="SSF52540">
    <property type="entry name" value="P-loop containing nucleoside triphosphate hydrolases"/>
    <property type="match status" value="1"/>
</dbReference>
<dbReference type="OrthoDB" id="4851360at2759"/>
<gene>
    <name evidence="1" type="ORF">CSUB01_04465</name>
</gene>
<dbReference type="OMA" id="HFHRANN"/>
<name>A0A066XSB8_COLSU</name>